<evidence type="ECO:0000313" key="2">
    <source>
        <dbReference type="Proteomes" id="UP000233469"/>
    </source>
</evidence>
<dbReference type="VEuPathDB" id="FungiDB:RhiirFUN_020719"/>
<dbReference type="VEuPathDB" id="FungiDB:RhiirA1_454502"/>
<accession>A0A2N1N8S0</accession>
<protein>
    <submittedName>
        <fullName evidence="1">Uncharacterized protein</fullName>
    </submittedName>
</protein>
<dbReference type="AlphaFoldDB" id="A0A2N1N8S0"/>
<dbReference type="Proteomes" id="UP000233469">
    <property type="component" value="Unassembled WGS sequence"/>
</dbReference>
<comment type="caution">
    <text evidence="1">The sequence shown here is derived from an EMBL/GenBank/DDBJ whole genome shotgun (WGS) entry which is preliminary data.</text>
</comment>
<dbReference type="VEuPathDB" id="FungiDB:FUN_019240"/>
<dbReference type="EMBL" id="LLXL01000629">
    <property type="protein sequence ID" value="PKK70325.1"/>
    <property type="molecule type" value="Genomic_DNA"/>
</dbReference>
<reference evidence="1 2" key="1">
    <citation type="submission" date="2016-04" db="EMBL/GenBank/DDBJ databases">
        <title>Genome analyses suggest a sexual origin of heterokaryosis in a supposedly ancient asexual fungus.</title>
        <authorList>
            <person name="Ropars J."/>
            <person name="Sedzielewska K."/>
            <person name="Noel J."/>
            <person name="Charron P."/>
            <person name="Farinelli L."/>
            <person name="Marton T."/>
            <person name="Kruger M."/>
            <person name="Pelin A."/>
            <person name="Brachmann A."/>
            <person name="Corradi N."/>
        </authorList>
    </citation>
    <scope>NUCLEOTIDE SEQUENCE [LARGE SCALE GENOMIC DNA]</scope>
    <source>
        <strain evidence="1 2">C2</strain>
    </source>
</reference>
<gene>
    <name evidence="1" type="ORF">RhiirC2_711986</name>
</gene>
<proteinExistence type="predicted"/>
<sequence length="180" mass="20602">MDVIKSMRSILAVKKLIDCLYVARISYENEDFFEAIEDNNDKLKDAIYKDGEGNVYIVEMASTEHEAIICWLISLEFQIMVAFSIQELLWKWPTLRILMHGIQNVKRGCVSDTYNFIFGIKLDRIKNNGNRSMLARLWTRMNPVSAGFVALTDSTLPGVSVKFWDFDTLQYGGNNPTGCI</sequence>
<reference evidence="1 2" key="2">
    <citation type="submission" date="2017-10" db="EMBL/GenBank/DDBJ databases">
        <title>Extensive intraspecific genome diversity in a model arbuscular mycorrhizal fungus.</title>
        <authorList>
            <person name="Chen E.C.H."/>
            <person name="Morin E."/>
            <person name="Baudet D."/>
            <person name="Noel J."/>
            <person name="Ndikumana S."/>
            <person name="Charron P."/>
            <person name="St-Onge C."/>
            <person name="Giorgi J."/>
            <person name="Grigoriev I.V."/>
            <person name="Roux C."/>
            <person name="Martin F.M."/>
            <person name="Corradi N."/>
        </authorList>
    </citation>
    <scope>NUCLEOTIDE SEQUENCE [LARGE SCALE GENOMIC DNA]</scope>
    <source>
        <strain evidence="1 2">C2</strain>
    </source>
</reference>
<evidence type="ECO:0000313" key="1">
    <source>
        <dbReference type="EMBL" id="PKK70325.1"/>
    </source>
</evidence>
<organism evidence="1 2">
    <name type="scientific">Rhizophagus irregularis</name>
    <dbReference type="NCBI Taxonomy" id="588596"/>
    <lineage>
        <taxon>Eukaryota</taxon>
        <taxon>Fungi</taxon>
        <taxon>Fungi incertae sedis</taxon>
        <taxon>Mucoromycota</taxon>
        <taxon>Glomeromycotina</taxon>
        <taxon>Glomeromycetes</taxon>
        <taxon>Glomerales</taxon>
        <taxon>Glomeraceae</taxon>
        <taxon>Rhizophagus</taxon>
    </lineage>
</organism>
<name>A0A2N1N8S0_9GLOM</name>